<dbReference type="AlphaFoldDB" id="A0A7I9Z2Q2"/>
<reference evidence="2 3" key="1">
    <citation type="journal article" date="2019" name="Emerg. Microbes Infect.">
        <title>Comprehensive subspecies identification of 175 nontuberculous mycobacteria species based on 7547 genomic profiles.</title>
        <authorList>
            <person name="Matsumoto Y."/>
            <person name="Kinjo T."/>
            <person name="Motooka D."/>
            <person name="Nabeya D."/>
            <person name="Jung N."/>
            <person name="Uechi K."/>
            <person name="Horii T."/>
            <person name="Iida T."/>
            <person name="Fujita J."/>
            <person name="Nakamura S."/>
        </authorList>
    </citation>
    <scope>NUCLEOTIDE SEQUENCE [LARGE SCALE GENOMIC DNA]</scope>
    <source>
        <strain evidence="2 3">JCM 30726</strain>
    </source>
</reference>
<gene>
    <name evidence="2" type="ORF">MTIM_11090</name>
</gene>
<protein>
    <recommendedName>
        <fullName evidence="4">AraC-type arabinose-binding/dimerisation domain-containing protein</fullName>
    </recommendedName>
</protein>
<evidence type="ECO:0000313" key="3">
    <source>
        <dbReference type="Proteomes" id="UP000465301"/>
    </source>
</evidence>
<dbReference type="Gene3D" id="2.60.120.10">
    <property type="entry name" value="Jelly Rolls"/>
    <property type="match status" value="1"/>
</dbReference>
<evidence type="ECO:0008006" key="4">
    <source>
        <dbReference type="Google" id="ProtNLM"/>
    </source>
</evidence>
<evidence type="ECO:0000313" key="2">
    <source>
        <dbReference type="EMBL" id="GFG95230.1"/>
    </source>
</evidence>
<accession>A0A7I9Z2Q2</accession>
<proteinExistence type="predicted"/>
<sequence length="140" mass="15135">MEWAPMTDQPKPLAANELDAARLTAFDKPSTLLAAETRPPARRLSDTARVASRSGMRERALDWNVVTLPPNGEIDTAGTDVDAVIRVLSGSGRLTTATGTIHLAAGAVLWLPSRARPRFIAGPDGLRYLTVNQKWKLLPP</sequence>
<comment type="caution">
    <text evidence="2">The sequence shown here is derived from an EMBL/GenBank/DDBJ whole genome shotgun (WGS) entry which is preliminary data.</text>
</comment>
<name>A0A7I9Z2Q2_9MYCO</name>
<dbReference type="EMBL" id="BLLA01000001">
    <property type="protein sequence ID" value="GFG95230.1"/>
    <property type="molecule type" value="Genomic_DNA"/>
</dbReference>
<feature type="region of interest" description="Disordered" evidence="1">
    <location>
        <begin position="32"/>
        <end position="51"/>
    </location>
</feature>
<organism evidence="2 3">
    <name type="scientific">Mycobacterium timonense</name>
    <dbReference type="NCBI Taxonomy" id="701043"/>
    <lineage>
        <taxon>Bacteria</taxon>
        <taxon>Bacillati</taxon>
        <taxon>Actinomycetota</taxon>
        <taxon>Actinomycetes</taxon>
        <taxon>Mycobacteriales</taxon>
        <taxon>Mycobacteriaceae</taxon>
        <taxon>Mycobacterium</taxon>
        <taxon>Mycobacterium avium complex (MAC)</taxon>
    </lineage>
</organism>
<dbReference type="SUPFAM" id="SSF51182">
    <property type="entry name" value="RmlC-like cupins"/>
    <property type="match status" value="1"/>
</dbReference>
<evidence type="ECO:0000256" key="1">
    <source>
        <dbReference type="SAM" id="MobiDB-lite"/>
    </source>
</evidence>
<dbReference type="Proteomes" id="UP000465301">
    <property type="component" value="Unassembled WGS sequence"/>
</dbReference>
<dbReference type="InterPro" id="IPR014710">
    <property type="entry name" value="RmlC-like_jellyroll"/>
</dbReference>
<keyword evidence="3" id="KW-1185">Reference proteome</keyword>
<dbReference type="InterPro" id="IPR011051">
    <property type="entry name" value="RmlC_Cupin_sf"/>
</dbReference>